<keyword evidence="1" id="KW-1133">Transmembrane helix</keyword>
<feature type="transmembrane region" description="Helical" evidence="1">
    <location>
        <begin position="330"/>
        <end position="352"/>
    </location>
</feature>
<evidence type="ECO:0000313" key="3">
    <source>
        <dbReference type="Proteomes" id="UP000740754"/>
    </source>
</evidence>
<dbReference type="SUPFAM" id="SSF54523">
    <property type="entry name" value="Pili subunits"/>
    <property type="match status" value="1"/>
</dbReference>
<dbReference type="InterPro" id="IPR045584">
    <property type="entry name" value="Pilin-like"/>
</dbReference>
<name>A0ABX1I5D0_9GAMM</name>
<keyword evidence="1" id="KW-0812">Transmembrane</keyword>
<evidence type="ECO:0000256" key="1">
    <source>
        <dbReference type="SAM" id="Phobius"/>
    </source>
</evidence>
<dbReference type="NCBIfam" id="TIGR02532">
    <property type="entry name" value="IV_pilin_GFxxxE"/>
    <property type="match status" value="1"/>
</dbReference>
<accession>A0ABX1I5D0</accession>
<dbReference type="EMBL" id="JAAXKX010000003">
    <property type="protein sequence ID" value="NKN32378.1"/>
    <property type="molecule type" value="Genomic_DNA"/>
</dbReference>
<organism evidence="2 3">
    <name type="scientific">Marichromatium bheemlicum</name>
    <dbReference type="NCBI Taxonomy" id="365339"/>
    <lineage>
        <taxon>Bacteria</taxon>
        <taxon>Pseudomonadati</taxon>
        <taxon>Pseudomonadota</taxon>
        <taxon>Gammaproteobacteria</taxon>
        <taxon>Chromatiales</taxon>
        <taxon>Chromatiaceae</taxon>
        <taxon>Marichromatium</taxon>
    </lineage>
</organism>
<feature type="transmembrane region" description="Helical" evidence="1">
    <location>
        <begin position="12"/>
        <end position="33"/>
    </location>
</feature>
<keyword evidence="3" id="KW-1185">Reference proteome</keyword>
<protein>
    <submittedName>
        <fullName evidence="2">Type II secretion system protein</fullName>
    </submittedName>
</protein>
<dbReference type="RefSeq" id="WP_343043880.1">
    <property type="nucleotide sequence ID" value="NZ_JAAXKX010000003.1"/>
</dbReference>
<reference evidence="2 3" key="1">
    <citation type="submission" date="2020-04" db="EMBL/GenBank/DDBJ databases">
        <title>Draft Whole-Genome sequence of Marichromatium bheemlicum DSM 18632, type strain.</title>
        <authorList>
            <person name="Kyndt J.A."/>
            <person name="Meyer T.E."/>
        </authorList>
    </citation>
    <scope>NUCLEOTIDE SEQUENCE [LARGE SCALE GENOMIC DNA]</scope>
    <source>
        <strain evidence="2 3">DSM 18632</strain>
    </source>
</reference>
<proteinExistence type="predicted"/>
<comment type="caution">
    <text evidence="2">The sequence shown here is derived from an EMBL/GenBank/DDBJ whole genome shotgun (WGS) entry which is preliminary data.</text>
</comment>
<dbReference type="PROSITE" id="PS00409">
    <property type="entry name" value="PROKAR_NTER_METHYL"/>
    <property type="match status" value="1"/>
</dbReference>
<dbReference type="Proteomes" id="UP000740754">
    <property type="component" value="Unassembled WGS sequence"/>
</dbReference>
<evidence type="ECO:0000313" key="2">
    <source>
        <dbReference type="EMBL" id="NKN32378.1"/>
    </source>
</evidence>
<sequence>MTQKEAHRGFSLIELSISMVALGAIIMVVVALLPSVRQTTQETQIAPRIAEVHNALEGFAFVHARLPWADTDGNGKENDGAMVGRLPYIDLGLGQPLRNAWQLDFRYAVYAKPGTADKPTQDTELPVRKDRFYPYIAAGHDPVGGQRALGHANSLDFCWALGSAQSAKSIDARYLHVVNRSIKEHVAYALIDPGARDRDLDGSVFDGLNSPNDAHLPMGFEHPSTATTFTNDDHVHVRYFNELRERLGCTGVIAATGHAHPNIETTLVIFQRAADDYLQQLKISKELAENEIIGASADIAAAASGMAGAIASFPTSIASSITTAGATSSAIALASGAIVVATGAAVDTAIALTKKKKMRDDIDDRIDELEDLIDNHLKPLYQSVSHNVLTQDQHGVYDDHLGQP</sequence>
<gene>
    <name evidence="2" type="ORF">HF203_03990</name>
</gene>
<keyword evidence="1" id="KW-0472">Membrane</keyword>
<dbReference type="InterPro" id="IPR012902">
    <property type="entry name" value="N_methyl_site"/>
</dbReference>